<organism evidence="1 2">
    <name type="scientific">Solanum tuberosum</name>
    <name type="common">Potato</name>
    <dbReference type="NCBI Taxonomy" id="4113"/>
    <lineage>
        <taxon>Eukaryota</taxon>
        <taxon>Viridiplantae</taxon>
        <taxon>Streptophyta</taxon>
        <taxon>Embryophyta</taxon>
        <taxon>Tracheophyta</taxon>
        <taxon>Spermatophyta</taxon>
        <taxon>Magnoliopsida</taxon>
        <taxon>eudicotyledons</taxon>
        <taxon>Gunneridae</taxon>
        <taxon>Pentapetalae</taxon>
        <taxon>asterids</taxon>
        <taxon>lamiids</taxon>
        <taxon>Solanales</taxon>
        <taxon>Solanaceae</taxon>
        <taxon>Solanoideae</taxon>
        <taxon>Solaneae</taxon>
        <taxon>Solanum</taxon>
    </lineage>
</organism>
<dbReference type="InParanoid" id="M1DZT9"/>
<dbReference type="PANTHER" id="PTHR33223">
    <property type="entry name" value="CCHC-TYPE DOMAIN-CONTAINING PROTEIN"/>
    <property type="match status" value="1"/>
</dbReference>
<dbReference type="PANTHER" id="PTHR33223:SF11">
    <property type="entry name" value="ELEMENT PROTEIN, PUTATIVE-RELATED"/>
    <property type="match status" value="1"/>
</dbReference>
<reference evidence="1" key="2">
    <citation type="submission" date="2015-06" db="UniProtKB">
        <authorList>
            <consortium name="EnsemblPlants"/>
        </authorList>
    </citation>
    <scope>IDENTIFICATION</scope>
    <source>
        <strain evidence="1">DM1-3 516 R44</strain>
    </source>
</reference>
<dbReference type="AlphaFoldDB" id="M1DZT9"/>
<evidence type="ECO:0008006" key="3">
    <source>
        <dbReference type="Google" id="ProtNLM"/>
    </source>
</evidence>
<accession>M1DZT9</accession>
<dbReference type="PaxDb" id="4113-PGSC0003DMT400097060"/>
<dbReference type="Gramene" id="PGSC0003DMT400097060">
    <property type="protein sequence ID" value="PGSC0003DMT400097060"/>
    <property type="gene ID" value="PGSC0003DMG400046631"/>
</dbReference>
<name>M1DZT9_SOLTU</name>
<sequence length="209" mass="23513">MMTIGDSIQSFKRLNGEPLHETWLRFKKLVLQYPTHSLPHNVLLQYFYWTLDSVNKGVADQLSTGGLMKQPYAVATQLLDGMTTINKAEMAGPKVTGRDMPPRHVRAQEFKRDEKKAELARQRKHTEEAKAKRQIPIDINEPPWARSSVNAIWAYGAAHEIDQMIAANLAAEAKAKANNKDQNNNTLRTIVSLQGVTPSTKAQIDETTH</sequence>
<keyword evidence="2" id="KW-1185">Reference proteome</keyword>
<proteinExistence type="predicted"/>
<evidence type="ECO:0000313" key="2">
    <source>
        <dbReference type="Proteomes" id="UP000011115"/>
    </source>
</evidence>
<evidence type="ECO:0000313" key="1">
    <source>
        <dbReference type="EnsemblPlants" id="PGSC0003DMT400097060"/>
    </source>
</evidence>
<dbReference type="HOGENOM" id="CLU_029307_3_2_1"/>
<reference evidence="2" key="1">
    <citation type="journal article" date="2011" name="Nature">
        <title>Genome sequence and analysis of the tuber crop potato.</title>
        <authorList>
            <consortium name="The Potato Genome Sequencing Consortium"/>
        </authorList>
    </citation>
    <scope>NUCLEOTIDE SEQUENCE [LARGE SCALE GENOMIC DNA]</scope>
    <source>
        <strain evidence="2">cv. DM1-3 516 R44</strain>
    </source>
</reference>
<dbReference type="Proteomes" id="UP000011115">
    <property type="component" value="Unassembled WGS sequence"/>
</dbReference>
<protein>
    <recommendedName>
        <fullName evidence="3">Integrase core domain containing protein</fullName>
    </recommendedName>
</protein>
<dbReference type="EnsemblPlants" id="PGSC0003DMT400097060">
    <property type="protein sequence ID" value="PGSC0003DMT400097060"/>
    <property type="gene ID" value="PGSC0003DMG400046631"/>
</dbReference>